<dbReference type="PANTHER" id="PTHR30535">
    <property type="entry name" value="VITAMIN B12-BINDING PROTEIN"/>
    <property type="match status" value="1"/>
</dbReference>
<dbReference type="SUPFAM" id="SSF53807">
    <property type="entry name" value="Helical backbone' metal receptor"/>
    <property type="match status" value="1"/>
</dbReference>
<evidence type="ECO:0000259" key="5">
    <source>
        <dbReference type="PROSITE" id="PS50983"/>
    </source>
</evidence>
<organism evidence="6 7">
    <name type="scientific">Cytobacillus kochii</name>
    <dbReference type="NCBI Taxonomy" id="859143"/>
    <lineage>
        <taxon>Bacteria</taxon>
        <taxon>Bacillati</taxon>
        <taxon>Bacillota</taxon>
        <taxon>Bacilli</taxon>
        <taxon>Bacillales</taxon>
        <taxon>Bacillaceae</taxon>
        <taxon>Cytobacillus</taxon>
    </lineage>
</organism>
<dbReference type="Gene3D" id="3.40.50.1980">
    <property type="entry name" value="Nitrogenase molybdenum iron protein domain"/>
    <property type="match status" value="2"/>
</dbReference>
<dbReference type="CDD" id="cd01143">
    <property type="entry name" value="YvrC"/>
    <property type="match status" value="1"/>
</dbReference>
<keyword evidence="2 4" id="KW-0732">Signal</keyword>
<dbReference type="NCBIfam" id="NF038402">
    <property type="entry name" value="TroA_like"/>
    <property type="match status" value="1"/>
</dbReference>
<keyword evidence="7" id="KW-1185">Reference proteome</keyword>
<dbReference type="EMBL" id="CP022983">
    <property type="protein sequence ID" value="ASV67274.1"/>
    <property type="molecule type" value="Genomic_DNA"/>
</dbReference>
<comment type="similarity">
    <text evidence="1">Belongs to the bacterial solute-binding protein 8 family.</text>
</comment>
<keyword evidence="3" id="KW-0175">Coiled coil</keyword>
<evidence type="ECO:0000256" key="3">
    <source>
        <dbReference type="SAM" id="Coils"/>
    </source>
</evidence>
<feature type="signal peptide" evidence="4">
    <location>
        <begin position="1"/>
        <end position="19"/>
    </location>
</feature>
<dbReference type="OrthoDB" id="9816357at2"/>
<evidence type="ECO:0000313" key="7">
    <source>
        <dbReference type="Proteomes" id="UP000215137"/>
    </source>
</evidence>
<feature type="domain" description="Fe/B12 periplasmic-binding" evidence="5">
    <location>
        <begin position="65"/>
        <end position="318"/>
    </location>
</feature>
<evidence type="ECO:0000256" key="1">
    <source>
        <dbReference type="ARBA" id="ARBA00008814"/>
    </source>
</evidence>
<dbReference type="GO" id="GO:0071281">
    <property type="term" value="P:cellular response to iron ion"/>
    <property type="evidence" value="ECO:0007669"/>
    <property type="project" value="TreeGrafter"/>
</dbReference>
<evidence type="ECO:0000256" key="2">
    <source>
        <dbReference type="ARBA" id="ARBA00022729"/>
    </source>
</evidence>
<evidence type="ECO:0000256" key="4">
    <source>
        <dbReference type="SAM" id="SignalP"/>
    </source>
</evidence>
<accession>A0A248TGD9</accession>
<dbReference type="InterPro" id="IPR050902">
    <property type="entry name" value="ABC_Transporter_SBP"/>
</dbReference>
<dbReference type="FunFam" id="3.40.50.1980:FF:000035">
    <property type="entry name" value="Iron ABC transporter substrate-binding protein"/>
    <property type="match status" value="1"/>
</dbReference>
<dbReference type="PANTHER" id="PTHR30535:SF34">
    <property type="entry name" value="MOLYBDATE-BINDING PROTEIN MOLA"/>
    <property type="match status" value="1"/>
</dbReference>
<dbReference type="Proteomes" id="UP000215137">
    <property type="component" value="Chromosome"/>
</dbReference>
<dbReference type="InterPro" id="IPR002491">
    <property type="entry name" value="ABC_transptr_periplasmic_BD"/>
</dbReference>
<sequence length="320" mass="35195">MKKWYLFLVSILLSAGILAGCGNDTAEPKKDGEEKVEESTETSAFPVTLTDAADQEVVIEEEPEAIVSLIPSNTEIAFELGLGEKVVGVSDFDNYPEEVADIEKIGGQEFNVEAIIALNPDVVLAHNSGAHNSTEGLDQLRDAGITVLIVNDAQNFEEVYDSIEMIGKATGATEEANQTVEEMKTRLAEIEEKAKSVEEKKTVFVEISAAPSLYTAGQKTFIDDMLNLIQAENVIEEEGWPQIDEEAVIEKNPDVIITTYGYYTENAVETLLSREGWQDVTAVKEKQVYDVHSDKVTRTGPRLVEGVEELAKAIYPEVFK</sequence>
<dbReference type="KEGG" id="bko:CKF48_08050"/>
<dbReference type="Pfam" id="PF01497">
    <property type="entry name" value="Peripla_BP_2"/>
    <property type="match status" value="1"/>
</dbReference>
<protein>
    <submittedName>
        <fullName evidence="6">ABC transporter substrate-binding protein</fullName>
    </submittedName>
</protein>
<dbReference type="PROSITE" id="PS51257">
    <property type="entry name" value="PROKAR_LIPOPROTEIN"/>
    <property type="match status" value="1"/>
</dbReference>
<gene>
    <name evidence="6" type="ORF">CKF48_08050</name>
</gene>
<dbReference type="RefSeq" id="WP_095370848.1">
    <property type="nucleotide sequence ID" value="NZ_CP022983.1"/>
</dbReference>
<evidence type="ECO:0000313" key="6">
    <source>
        <dbReference type="EMBL" id="ASV67274.1"/>
    </source>
</evidence>
<name>A0A248TGD9_9BACI</name>
<proteinExistence type="inferred from homology"/>
<feature type="chain" id="PRO_5038347798" evidence="4">
    <location>
        <begin position="20"/>
        <end position="320"/>
    </location>
</feature>
<feature type="coiled-coil region" evidence="3">
    <location>
        <begin position="173"/>
        <end position="200"/>
    </location>
</feature>
<dbReference type="PROSITE" id="PS50983">
    <property type="entry name" value="FE_B12_PBP"/>
    <property type="match status" value="1"/>
</dbReference>
<dbReference type="InterPro" id="IPR054828">
    <property type="entry name" value="Vit_B12_bind_prot"/>
</dbReference>
<dbReference type="AlphaFoldDB" id="A0A248TGD9"/>
<reference evidence="6 7" key="1">
    <citation type="submission" date="2017-08" db="EMBL/GenBank/DDBJ databases">
        <title>Complete Genome Sequence of Bacillus kochii Oregon-R-modENCODE STRAIN BDGP4, isolated from Drosophila melanogaster gut.</title>
        <authorList>
            <person name="Wan K.H."/>
            <person name="Yu C."/>
            <person name="Park S."/>
            <person name="Hammonds A.S."/>
            <person name="Booth B.W."/>
            <person name="Celniker S.E."/>
        </authorList>
    </citation>
    <scope>NUCLEOTIDE SEQUENCE [LARGE SCALE GENOMIC DNA]</scope>
    <source>
        <strain evidence="6 7">BDGP4</strain>
    </source>
</reference>